<accession>A0AAU1U0L6</accession>
<dbReference type="Pfam" id="PF00144">
    <property type="entry name" value="Beta-lactamase"/>
    <property type="match status" value="1"/>
</dbReference>
<evidence type="ECO:0000259" key="1">
    <source>
        <dbReference type="Pfam" id="PF00144"/>
    </source>
</evidence>
<proteinExistence type="predicted"/>
<dbReference type="PANTHER" id="PTHR43283:SF7">
    <property type="entry name" value="BETA-LACTAMASE-RELATED DOMAIN-CONTAINING PROTEIN"/>
    <property type="match status" value="1"/>
</dbReference>
<dbReference type="EMBL" id="CP108195">
    <property type="protein sequence ID" value="WTS11473.1"/>
    <property type="molecule type" value="Genomic_DNA"/>
</dbReference>
<name>A0AAU1U0L6_9ACTN</name>
<dbReference type="InterPro" id="IPR012338">
    <property type="entry name" value="Beta-lactam/transpept-like"/>
</dbReference>
<dbReference type="PANTHER" id="PTHR43283">
    <property type="entry name" value="BETA-LACTAMASE-RELATED"/>
    <property type="match status" value="1"/>
</dbReference>
<dbReference type="AlphaFoldDB" id="A0AAU1U0L6"/>
<dbReference type="SUPFAM" id="SSF56601">
    <property type="entry name" value="beta-lactamase/transpeptidase-like"/>
    <property type="match status" value="1"/>
</dbReference>
<dbReference type="Gene3D" id="3.40.710.10">
    <property type="entry name" value="DD-peptidase/beta-lactamase superfamily"/>
    <property type="match status" value="1"/>
</dbReference>
<sequence length="386" mass="41708">MASYDVSFGNWLTPPHHRLGLHRVEDVVPCTTIARGEAPVRMLVPASEPLDWDLLTVPGPEGGPISAEEFLARTHTDGILVLRGDTLLAERYFGKFSSASRHIVMSISKSFAGMLAGVLAATDLLDLEATVPTYVPELAAGSYAGATVAQLLDMTAAPHYDMSYLKPTAEVHAGDRAAGWRPRQPEDVVGTRPFLAQLRGAGRHGADFQYCSGTTDVLAWVLERAGGAGYGELMRRHLWSWIGAEDDAFVTVDDHGTPYACAGMGMRLRDLARFGRLVLDDGWREGTPVVPADWIARTRRGGQFATTAESDSAADGTYKNQWWIPGDDHGSFYGVGIFGQYLWLDPQSDIVIAKFSATDQPVADTPAHLDALGAIARAAALTRQEA</sequence>
<dbReference type="InterPro" id="IPR050789">
    <property type="entry name" value="Diverse_Enzym_Activities"/>
</dbReference>
<protein>
    <submittedName>
        <fullName evidence="2">Beta-lactamase family protein</fullName>
    </submittedName>
</protein>
<evidence type="ECO:0000313" key="2">
    <source>
        <dbReference type="EMBL" id="WTS11473.1"/>
    </source>
</evidence>
<organism evidence="2">
    <name type="scientific">Streptomyces sp. NBC_00119</name>
    <dbReference type="NCBI Taxonomy" id="2975659"/>
    <lineage>
        <taxon>Bacteria</taxon>
        <taxon>Bacillati</taxon>
        <taxon>Actinomycetota</taxon>
        <taxon>Actinomycetes</taxon>
        <taxon>Kitasatosporales</taxon>
        <taxon>Streptomycetaceae</taxon>
        <taxon>Streptomyces</taxon>
    </lineage>
</organism>
<reference evidence="2" key="1">
    <citation type="submission" date="2022-10" db="EMBL/GenBank/DDBJ databases">
        <title>The complete genomes of actinobacterial strains from the NBC collection.</title>
        <authorList>
            <person name="Joergensen T.S."/>
            <person name="Alvarez Arevalo M."/>
            <person name="Sterndorff E.B."/>
            <person name="Faurdal D."/>
            <person name="Vuksanovic O."/>
            <person name="Mourched A.-S."/>
            <person name="Charusanti P."/>
            <person name="Shaw S."/>
            <person name="Blin K."/>
            <person name="Weber T."/>
        </authorList>
    </citation>
    <scope>NUCLEOTIDE SEQUENCE</scope>
    <source>
        <strain evidence="2">NBC_00119</strain>
    </source>
</reference>
<gene>
    <name evidence="2" type="ORF">OHU69_10615</name>
</gene>
<feature type="domain" description="Beta-lactamase-related" evidence="1">
    <location>
        <begin position="75"/>
        <end position="370"/>
    </location>
</feature>
<dbReference type="InterPro" id="IPR001466">
    <property type="entry name" value="Beta-lactam-related"/>
</dbReference>